<organism evidence="2 3">
    <name type="scientific">Paramicrobacterium humi</name>
    <dbReference type="NCBI Taxonomy" id="640635"/>
    <lineage>
        <taxon>Bacteria</taxon>
        <taxon>Bacillati</taxon>
        <taxon>Actinomycetota</taxon>
        <taxon>Actinomycetes</taxon>
        <taxon>Micrococcales</taxon>
        <taxon>Microbacteriaceae</taxon>
        <taxon>Paramicrobacterium</taxon>
    </lineage>
</organism>
<evidence type="ECO:0000259" key="1">
    <source>
        <dbReference type="Pfam" id="PF01402"/>
    </source>
</evidence>
<dbReference type="EMBL" id="FNRY01000001">
    <property type="protein sequence ID" value="SEB58210.1"/>
    <property type="molecule type" value="Genomic_DNA"/>
</dbReference>
<dbReference type="GO" id="GO:0006355">
    <property type="term" value="P:regulation of DNA-templated transcription"/>
    <property type="evidence" value="ECO:0007669"/>
    <property type="project" value="InterPro"/>
</dbReference>
<dbReference type="Pfam" id="PF01402">
    <property type="entry name" value="RHH_1"/>
    <property type="match status" value="1"/>
</dbReference>
<accession>A0A1H4KI58</accession>
<name>A0A1H4KI58_9MICO</name>
<protein>
    <submittedName>
        <fullName evidence="2">Ribbon-helix-helix protein, copG family</fullName>
    </submittedName>
</protein>
<dbReference type="STRING" id="640635.SAMN04489806_1179"/>
<keyword evidence="3" id="KW-1185">Reference proteome</keyword>
<dbReference type="Proteomes" id="UP000199183">
    <property type="component" value="Unassembled WGS sequence"/>
</dbReference>
<gene>
    <name evidence="2" type="ORF">SAMN04489806_1179</name>
</gene>
<evidence type="ECO:0000313" key="3">
    <source>
        <dbReference type="Proteomes" id="UP000199183"/>
    </source>
</evidence>
<evidence type="ECO:0000313" key="2">
    <source>
        <dbReference type="EMBL" id="SEB58210.1"/>
    </source>
</evidence>
<feature type="domain" description="Ribbon-helix-helix protein CopG" evidence="1">
    <location>
        <begin position="57"/>
        <end position="92"/>
    </location>
</feature>
<dbReference type="AlphaFoldDB" id="A0A1H4KI58"/>
<proteinExistence type="predicted"/>
<sequence length="97" mass="10516">MNDNIAKPVNGSYGEIGGVDITEEVIARLVKNAEDQFPGATFRSPGRPSRTDEPSRAITVRLSESELAAVMARAEREHRTRSEAIRAALAEWAHAAA</sequence>
<dbReference type="RefSeq" id="WP_091181246.1">
    <property type="nucleotide sequence ID" value="NZ_FNRY01000001.1"/>
</dbReference>
<dbReference type="OrthoDB" id="3710927at2"/>
<reference evidence="2 3" key="1">
    <citation type="submission" date="2016-10" db="EMBL/GenBank/DDBJ databases">
        <authorList>
            <person name="de Groot N.N."/>
        </authorList>
    </citation>
    <scope>NUCLEOTIDE SEQUENCE [LARGE SCALE GENOMIC DNA]</scope>
    <source>
        <strain evidence="2 3">DSM 21799</strain>
    </source>
</reference>
<dbReference type="InterPro" id="IPR002145">
    <property type="entry name" value="CopG"/>
</dbReference>